<dbReference type="EMBL" id="BAAARE010000046">
    <property type="protein sequence ID" value="GAA2503424.1"/>
    <property type="molecule type" value="Genomic_DNA"/>
</dbReference>
<comment type="caution">
    <text evidence="1">The sequence shown here is derived from an EMBL/GenBank/DDBJ whole genome shotgun (WGS) entry which is preliminary data.</text>
</comment>
<reference evidence="2" key="1">
    <citation type="journal article" date="2019" name="Int. J. Syst. Evol. Microbiol.">
        <title>The Global Catalogue of Microorganisms (GCM) 10K type strain sequencing project: providing services to taxonomists for standard genome sequencing and annotation.</title>
        <authorList>
            <consortium name="The Broad Institute Genomics Platform"/>
            <consortium name="The Broad Institute Genome Sequencing Center for Infectious Disease"/>
            <person name="Wu L."/>
            <person name="Ma J."/>
        </authorList>
    </citation>
    <scope>NUCLEOTIDE SEQUENCE [LARGE SCALE GENOMIC DNA]</scope>
    <source>
        <strain evidence="2">JCM 16259</strain>
    </source>
</reference>
<organism evidence="1 2">
    <name type="scientific">Terrabacter carboxydivorans</name>
    <dbReference type="NCBI Taxonomy" id="619730"/>
    <lineage>
        <taxon>Bacteria</taxon>
        <taxon>Bacillati</taxon>
        <taxon>Actinomycetota</taxon>
        <taxon>Actinomycetes</taxon>
        <taxon>Micrococcales</taxon>
        <taxon>Intrasporangiaceae</taxon>
        <taxon>Terrabacter</taxon>
    </lineage>
</organism>
<evidence type="ECO:0000313" key="2">
    <source>
        <dbReference type="Proteomes" id="UP001500730"/>
    </source>
</evidence>
<accession>A0ABP5ZU78</accession>
<protein>
    <submittedName>
        <fullName evidence="1">Uncharacterized protein</fullName>
    </submittedName>
</protein>
<evidence type="ECO:0000313" key="1">
    <source>
        <dbReference type="EMBL" id="GAA2503424.1"/>
    </source>
</evidence>
<proteinExistence type="predicted"/>
<dbReference type="Proteomes" id="UP001500730">
    <property type="component" value="Unassembled WGS sequence"/>
</dbReference>
<keyword evidence="2" id="KW-1185">Reference proteome</keyword>
<sequence>MASMAGVGTIINRREDILTVMVGAEPGSGDIVQEWTLRMSAGHELTVLATLDDPPHVITVTFMAARTSLPPAALRPGAAAVVLSDEGDTWVELFDAALHLRRGAATWSLEEDGLRLDVAFNGQGRLLGFLVPNAWSRHAGGVDL</sequence>
<name>A0ABP5ZU78_9MICO</name>
<gene>
    <name evidence="1" type="ORF">GCM10009858_46810</name>
</gene>